<dbReference type="NCBIfam" id="TIGR00707">
    <property type="entry name" value="argD"/>
    <property type="match status" value="1"/>
</dbReference>
<keyword evidence="3" id="KW-0028">Amino-acid biosynthesis</keyword>
<evidence type="ECO:0000256" key="1">
    <source>
        <dbReference type="ARBA" id="ARBA00001933"/>
    </source>
</evidence>
<dbReference type="InterPro" id="IPR050103">
    <property type="entry name" value="Class-III_PLP-dep_AT"/>
</dbReference>
<keyword evidence="5 6" id="KW-0663">Pyridoxal phosphate</keyword>
<dbReference type="InterPro" id="IPR015424">
    <property type="entry name" value="PyrdxlP-dep_Trfase"/>
</dbReference>
<dbReference type="PIRSF" id="PIRSF000521">
    <property type="entry name" value="Transaminase_4ab_Lys_Orn"/>
    <property type="match status" value="1"/>
</dbReference>
<dbReference type="Proteomes" id="UP000266506">
    <property type="component" value="Unassembled WGS sequence"/>
</dbReference>
<dbReference type="SUPFAM" id="SSF53383">
    <property type="entry name" value="PLP-dependent transferases"/>
    <property type="match status" value="1"/>
</dbReference>
<dbReference type="InParanoid" id="A0A397S7N0"/>
<dbReference type="FunFam" id="3.40.640.10:FF:000004">
    <property type="entry name" value="Acetylornithine aminotransferase"/>
    <property type="match status" value="1"/>
</dbReference>
<dbReference type="InterPro" id="IPR005814">
    <property type="entry name" value="Aminotrans_3"/>
</dbReference>
<dbReference type="FunCoup" id="A0A397S7N0">
    <property type="interactions" value="357"/>
</dbReference>
<keyword evidence="2 7" id="KW-0032">Aminotransferase</keyword>
<dbReference type="Pfam" id="PF00202">
    <property type="entry name" value="Aminotran_3"/>
    <property type="match status" value="1"/>
</dbReference>
<evidence type="ECO:0000256" key="6">
    <source>
        <dbReference type="RuleBase" id="RU003560"/>
    </source>
</evidence>
<dbReference type="CDD" id="cd00610">
    <property type="entry name" value="OAT_like"/>
    <property type="match status" value="1"/>
</dbReference>
<comment type="similarity">
    <text evidence="6">Belongs to the class-III pyridoxal-phosphate-dependent aminotransferase family.</text>
</comment>
<protein>
    <submittedName>
        <fullName evidence="7">Acetylornithine/N-succinyldiaminopimelate aminotransferase</fullName>
    </submittedName>
</protein>
<dbReference type="InterPro" id="IPR015422">
    <property type="entry name" value="PyrdxlP-dep_Trfase_small"/>
</dbReference>
<organism evidence="7 8">
    <name type="scientific">Anaeroplasma bactoclasticum</name>
    <dbReference type="NCBI Taxonomy" id="2088"/>
    <lineage>
        <taxon>Bacteria</taxon>
        <taxon>Bacillati</taxon>
        <taxon>Mycoplasmatota</taxon>
        <taxon>Mollicutes</taxon>
        <taxon>Anaeroplasmatales</taxon>
        <taxon>Anaeroplasmataceae</taxon>
        <taxon>Anaeroplasma</taxon>
    </lineage>
</organism>
<dbReference type="PANTHER" id="PTHR11986">
    <property type="entry name" value="AMINOTRANSFERASE CLASS III"/>
    <property type="match status" value="1"/>
</dbReference>
<dbReference type="GO" id="GO:0006526">
    <property type="term" value="P:L-arginine biosynthetic process"/>
    <property type="evidence" value="ECO:0007669"/>
    <property type="project" value="UniProtKB-ARBA"/>
</dbReference>
<gene>
    <name evidence="7" type="ORF">EI71_00275</name>
</gene>
<dbReference type="Gene3D" id="3.90.1150.10">
    <property type="entry name" value="Aspartate Aminotransferase, domain 1"/>
    <property type="match status" value="1"/>
</dbReference>
<evidence type="ECO:0000313" key="7">
    <source>
        <dbReference type="EMBL" id="RIA78324.1"/>
    </source>
</evidence>
<evidence type="ECO:0000256" key="2">
    <source>
        <dbReference type="ARBA" id="ARBA00022576"/>
    </source>
</evidence>
<accession>A0A397S7N0</accession>
<dbReference type="AlphaFoldDB" id="A0A397S7N0"/>
<comment type="caution">
    <text evidence="7">The sequence shown here is derived from an EMBL/GenBank/DDBJ whole genome shotgun (WGS) entry which is preliminary data.</text>
</comment>
<dbReference type="InterPro" id="IPR004636">
    <property type="entry name" value="AcOrn/SuccOrn_fam"/>
</dbReference>
<proteinExistence type="inferred from homology"/>
<dbReference type="EMBL" id="QXEV01000002">
    <property type="protein sequence ID" value="RIA78324.1"/>
    <property type="molecule type" value="Genomic_DNA"/>
</dbReference>
<dbReference type="Gene3D" id="3.40.640.10">
    <property type="entry name" value="Type I PLP-dependent aspartate aminotransferase-like (Major domain)"/>
    <property type="match status" value="1"/>
</dbReference>
<dbReference type="RefSeq" id="WP_119015447.1">
    <property type="nucleotide sequence ID" value="NZ_QXEV01000002.1"/>
</dbReference>
<dbReference type="GO" id="GO:0008483">
    <property type="term" value="F:transaminase activity"/>
    <property type="evidence" value="ECO:0007669"/>
    <property type="project" value="UniProtKB-KW"/>
</dbReference>
<dbReference type="GO" id="GO:0030170">
    <property type="term" value="F:pyridoxal phosphate binding"/>
    <property type="evidence" value="ECO:0007669"/>
    <property type="project" value="InterPro"/>
</dbReference>
<keyword evidence="4 7" id="KW-0808">Transferase</keyword>
<evidence type="ECO:0000256" key="3">
    <source>
        <dbReference type="ARBA" id="ARBA00022605"/>
    </source>
</evidence>
<keyword evidence="8" id="KW-1185">Reference proteome</keyword>
<name>A0A397S7N0_9MOLU</name>
<dbReference type="GO" id="GO:0042802">
    <property type="term" value="F:identical protein binding"/>
    <property type="evidence" value="ECO:0007669"/>
    <property type="project" value="TreeGrafter"/>
</dbReference>
<comment type="cofactor">
    <cofactor evidence="1">
        <name>pyridoxal 5'-phosphate</name>
        <dbReference type="ChEBI" id="CHEBI:597326"/>
    </cofactor>
</comment>
<evidence type="ECO:0000313" key="8">
    <source>
        <dbReference type="Proteomes" id="UP000266506"/>
    </source>
</evidence>
<reference evidence="7 8" key="1">
    <citation type="submission" date="2018-08" db="EMBL/GenBank/DDBJ databases">
        <title>Genomic Encyclopedia of Archaeal and Bacterial Type Strains, Phase II (KMG-II): from individual species to whole genera.</title>
        <authorList>
            <person name="Goeker M."/>
        </authorList>
    </citation>
    <scope>NUCLEOTIDE SEQUENCE [LARGE SCALE GENOMIC DNA]</scope>
    <source>
        <strain evidence="7 8">ATCC 27112</strain>
    </source>
</reference>
<evidence type="ECO:0000256" key="5">
    <source>
        <dbReference type="ARBA" id="ARBA00022898"/>
    </source>
</evidence>
<dbReference type="OrthoDB" id="9807885at2"/>
<dbReference type="NCBIfam" id="NF002325">
    <property type="entry name" value="PRK01278.1"/>
    <property type="match status" value="1"/>
</dbReference>
<dbReference type="PANTHER" id="PTHR11986:SF79">
    <property type="entry name" value="ACETYLORNITHINE AMINOTRANSFERASE, MITOCHONDRIAL"/>
    <property type="match status" value="1"/>
</dbReference>
<evidence type="ECO:0000256" key="4">
    <source>
        <dbReference type="ARBA" id="ARBA00022679"/>
    </source>
</evidence>
<dbReference type="InterPro" id="IPR015421">
    <property type="entry name" value="PyrdxlP-dep_Trfase_major"/>
</dbReference>
<sequence>MEEMKEFEKNLIALDNENILNTYKRFNVVLKEGHGATLKDYTGKEYIDFSSGIGTNSFGACDKEWVDAVTKQASTLQHSSNLYYTAPQVLVAKMLCDKTNMKKVFFGNSGAEANECAIKAARKYSYDKYGAGRSEIITLQNSFHGRTIATLSATGQDVFHQWFFPFVGDFKYCPASDIDALKGLISEKTCAIMIETVQGEGGVVALDPAFIKYIDEVCKEKDILFIVDEVQTGNGRTGYLYSYMEYGVTPNIVTTAKGLAGGLPFAAILFDEKTENVLTYGQHGTTFGGNPVCAAAALSILSRINDKLLKHVKECRKIIEDRLSDIKEVKSISGKGLMVGIELEDGLKAVDIAAKCMENGLIPLTAKTKIRLLPPLNITFEELNKGLDILIQVLKEA</sequence>